<evidence type="ECO:0000259" key="11">
    <source>
        <dbReference type="PROSITE" id="PS50119"/>
    </source>
</evidence>
<dbReference type="Gene3D" id="4.10.830.40">
    <property type="match status" value="1"/>
</dbReference>
<dbReference type="PROSITE" id="PS50089">
    <property type="entry name" value="ZF_RING_2"/>
    <property type="match status" value="1"/>
</dbReference>
<dbReference type="InterPro" id="IPR001870">
    <property type="entry name" value="B30.2/SPRY"/>
</dbReference>
<feature type="domain" description="B box-type" evidence="11">
    <location>
        <begin position="130"/>
        <end position="171"/>
    </location>
</feature>
<dbReference type="GO" id="GO:0005737">
    <property type="term" value="C:cytoplasm"/>
    <property type="evidence" value="ECO:0007669"/>
    <property type="project" value="UniProtKB-ARBA"/>
</dbReference>
<dbReference type="InterPro" id="IPR013083">
    <property type="entry name" value="Znf_RING/FYVE/PHD"/>
</dbReference>
<dbReference type="PRINTS" id="PR01407">
    <property type="entry name" value="BUTYPHLNCDUF"/>
</dbReference>
<evidence type="ECO:0000256" key="9">
    <source>
        <dbReference type="SAM" id="MobiDB-lite"/>
    </source>
</evidence>
<dbReference type="CDD" id="cd19769">
    <property type="entry name" value="Bbox2_TRIM16-like"/>
    <property type="match status" value="1"/>
</dbReference>
<dbReference type="RefSeq" id="XP_017945483.2">
    <property type="nucleotide sequence ID" value="XM_018089994.2"/>
</dbReference>
<accession>A0A1B8Y332</accession>
<evidence type="ECO:0000256" key="4">
    <source>
        <dbReference type="ARBA" id="ARBA00022833"/>
    </source>
</evidence>
<feature type="region of interest" description="Disordered" evidence="9">
    <location>
        <begin position="293"/>
        <end position="314"/>
    </location>
</feature>
<reference evidence="13" key="2">
    <citation type="journal article" date="2010" name="Science">
        <title>The genome of the Western clawed frog Xenopus tropicalis.</title>
        <authorList>
            <person name="Hellsten U."/>
            <person name="Harland R.M."/>
            <person name="Gilchrist M.J."/>
            <person name="Hendrix D."/>
            <person name="Jurka J."/>
            <person name="Kapitonov V."/>
            <person name="Ovcharenko I."/>
            <person name="Putnam N.H."/>
            <person name="Shu S."/>
            <person name="Taher L."/>
            <person name="Blitz I.L."/>
            <person name="Blumberg B."/>
            <person name="Dichmann D.S."/>
            <person name="Dubchak I."/>
            <person name="Amaya E."/>
            <person name="Detter J.C."/>
            <person name="Fletcher R."/>
            <person name="Gerhard D.S."/>
            <person name="Goodstein D."/>
            <person name="Graves T."/>
            <person name="Grigoriev I.V."/>
            <person name="Grimwood J."/>
            <person name="Kawashima T."/>
            <person name="Lindquist E."/>
            <person name="Lucas S.M."/>
            <person name="Mead P.E."/>
            <person name="Mitros T."/>
            <person name="Ogino H."/>
            <person name="Ohta Y."/>
            <person name="Poliakov A.V."/>
            <person name="Pollet N."/>
            <person name="Robert J."/>
            <person name="Salamov A."/>
            <person name="Sater A.K."/>
            <person name="Schmutz J."/>
            <person name="Terry A."/>
            <person name="Vize P.D."/>
            <person name="Warren W.C."/>
            <person name="Wells D."/>
            <person name="Wills A."/>
            <person name="Wilson R.K."/>
            <person name="Zimmerman L.B."/>
            <person name="Zorn A.M."/>
            <person name="Grainger R."/>
            <person name="Grammer T."/>
            <person name="Khokha M.K."/>
            <person name="Richardson P.M."/>
            <person name="Rokhsar D.S."/>
        </authorList>
    </citation>
    <scope>NUCLEOTIDE SEQUENCE [LARGE SCALE GENOMIC DNA]</scope>
    <source>
        <strain evidence="13">Nigerian</strain>
    </source>
</reference>
<dbReference type="PROSITE" id="PS00518">
    <property type="entry name" value="ZF_RING_1"/>
    <property type="match status" value="1"/>
</dbReference>
<dbReference type="InterPro" id="IPR003877">
    <property type="entry name" value="SPRY_dom"/>
</dbReference>
<sequence length="550" mass="62067">MVLPDVRDHLKCSICREIYTDPVTLQCGHSFCSTCIHERWENLKEPLTCPECCRSFKPRPELTINWTLREIVDKFCLNQKDSDIFCTYCVHFDVVAVKTCLLCEASLCAAHLRRHSRSGKHLLTEPSDAFESRMCPIHGKVLLYYCEEDGACICESCTTDGEHKDHQVEKLTKASEKKKEGLREVLDQLIPHRKEIEEKERQLRENKRVVEDTSEHQIKQVNLLLSGIKEQYEALEQRVLGEIFCFKKQLSLPFTDQLKKLELRRNELSGKIRDVEELGNMVNPVAVLQEWNSGGSALGSTEDGDNEDRGGEDLEAPDLKQMDQVLETLVTGLNGIVAKFQKDSRPVGLKNAHSSVPQGCVVPPMNTTVSVDITLDTNTASTNVGVSADQKSVSHSQTHHCYPESPERFQESQVLSSGVFTSGQHSWKVEVSELGEVRIGVAYPSIARKGFQSYIGENTKSWCLYRYETTNDLGKKQQKCSARHGSRDTHHPYRVSCRRLGVFLDYEAGNLSFYELSNPVRHLHTFTATFTEPLHAAFCVWGGASVTVLS</sequence>
<dbReference type="EMBL" id="KV460506">
    <property type="protein sequence ID" value="OCA17337.1"/>
    <property type="molecule type" value="Genomic_DNA"/>
</dbReference>
<keyword evidence="2" id="KW-0479">Metal-binding</keyword>
<feature type="domain" description="RING-type" evidence="10">
    <location>
        <begin position="12"/>
        <end position="52"/>
    </location>
</feature>
<evidence type="ECO:0000256" key="6">
    <source>
        <dbReference type="ARBA" id="ARBA00023054"/>
    </source>
</evidence>
<dbReference type="InterPro" id="IPR000315">
    <property type="entry name" value="Znf_B-box"/>
</dbReference>
<evidence type="ECO:0000256" key="5">
    <source>
        <dbReference type="ARBA" id="ARBA00022859"/>
    </source>
</evidence>
<dbReference type="InterPro" id="IPR017907">
    <property type="entry name" value="Znf_RING_CS"/>
</dbReference>
<dbReference type="InterPro" id="IPR027370">
    <property type="entry name" value="Znf-RING_euk"/>
</dbReference>
<evidence type="ECO:0000256" key="2">
    <source>
        <dbReference type="ARBA" id="ARBA00022723"/>
    </source>
</evidence>
<dbReference type="PANTHER" id="PTHR25465">
    <property type="entry name" value="B-BOX DOMAIN CONTAINING"/>
    <property type="match status" value="1"/>
</dbReference>
<dbReference type="SMART" id="SM00184">
    <property type="entry name" value="RING"/>
    <property type="match status" value="1"/>
</dbReference>
<evidence type="ECO:0000259" key="12">
    <source>
        <dbReference type="PROSITE" id="PS50188"/>
    </source>
</evidence>
<dbReference type="InterPro" id="IPR013320">
    <property type="entry name" value="ConA-like_dom_sf"/>
</dbReference>
<evidence type="ECO:0000313" key="13">
    <source>
        <dbReference type="EMBL" id="OCA17337.1"/>
    </source>
</evidence>
<dbReference type="SUPFAM" id="SSF57850">
    <property type="entry name" value="RING/U-box"/>
    <property type="match status" value="1"/>
</dbReference>
<dbReference type="SUPFAM" id="SSF49899">
    <property type="entry name" value="Concanavalin A-like lectins/glucanases"/>
    <property type="match status" value="1"/>
</dbReference>
<dbReference type="GO" id="GO:0045087">
    <property type="term" value="P:innate immune response"/>
    <property type="evidence" value="ECO:0007669"/>
    <property type="project" value="UniProtKB-KW"/>
</dbReference>
<dbReference type="SUPFAM" id="SSF57845">
    <property type="entry name" value="B-box zinc-binding domain"/>
    <property type="match status" value="1"/>
</dbReference>
<dbReference type="OrthoDB" id="654191at2759"/>
<keyword evidence="3 7" id="KW-0863">Zinc-finger</keyword>
<dbReference type="SMART" id="SM00336">
    <property type="entry name" value="BBOX"/>
    <property type="match status" value="1"/>
</dbReference>
<protein>
    <submittedName>
        <fullName evidence="13">Uncharacterized protein</fullName>
    </submittedName>
</protein>
<dbReference type="SMART" id="SM00589">
    <property type="entry name" value="PRY"/>
    <property type="match status" value="1"/>
</dbReference>
<gene>
    <name evidence="13" type="ORF">XENTR_v90027265mg</name>
</gene>
<dbReference type="PROSITE" id="PS50119">
    <property type="entry name" value="ZF_BBOX"/>
    <property type="match status" value="1"/>
</dbReference>
<name>A0A1B8Y332_XENTR</name>
<dbReference type="CDD" id="cd12891">
    <property type="entry name" value="SPRY_PRY_C-I_2"/>
    <property type="match status" value="1"/>
</dbReference>
<organism evidence="13">
    <name type="scientific">Xenopus tropicalis</name>
    <name type="common">Western clawed frog</name>
    <name type="synonym">Silurana tropicalis</name>
    <dbReference type="NCBI Taxonomy" id="8364"/>
    <lineage>
        <taxon>Eukaryota</taxon>
        <taxon>Metazoa</taxon>
        <taxon>Chordata</taxon>
        <taxon>Craniata</taxon>
        <taxon>Vertebrata</taxon>
        <taxon>Euteleostomi</taxon>
        <taxon>Amphibia</taxon>
        <taxon>Batrachia</taxon>
        <taxon>Anura</taxon>
        <taxon>Pipoidea</taxon>
        <taxon>Pipidae</taxon>
        <taxon>Xenopodinae</taxon>
        <taxon>Xenopus</taxon>
        <taxon>Silurana</taxon>
    </lineage>
</organism>
<evidence type="ECO:0000259" key="10">
    <source>
        <dbReference type="PROSITE" id="PS50089"/>
    </source>
</evidence>
<dbReference type="InterPro" id="IPR051051">
    <property type="entry name" value="E3_ubiq-ligase_TRIM/RNF"/>
</dbReference>
<dbReference type="InterPro" id="IPR006574">
    <property type="entry name" value="PRY"/>
</dbReference>
<keyword evidence="1" id="KW-0399">Innate immunity</keyword>
<dbReference type="InterPro" id="IPR043136">
    <property type="entry name" value="B30.2/SPRY_sf"/>
</dbReference>
<keyword evidence="5" id="KW-0391">Immunity</keyword>
<feature type="domain" description="B30.2/SPRY" evidence="12">
    <location>
        <begin position="352"/>
        <end position="550"/>
    </location>
</feature>
<dbReference type="InterPro" id="IPR003879">
    <property type="entry name" value="Butyrophylin_SPRY"/>
</dbReference>
<dbReference type="Pfam" id="PF00622">
    <property type="entry name" value="SPRY"/>
    <property type="match status" value="1"/>
</dbReference>
<dbReference type="InterPro" id="IPR001841">
    <property type="entry name" value="Znf_RING"/>
</dbReference>
<dbReference type="Gene3D" id="3.30.40.10">
    <property type="entry name" value="Zinc/RING finger domain, C3HC4 (zinc finger)"/>
    <property type="match status" value="1"/>
</dbReference>
<dbReference type="SMART" id="SM00449">
    <property type="entry name" value="SPRY"/>
    <property type="match status" value="1"/>
</dbReference>
<reference evidence="13" key="1">
    <citation type="submission" date="2009-11" db="EMBL/GenBank/DDBJ databases">
        <authorList>
            <consortium name="US DOE Joint Genome Institute (JGI-PGF)"/>
            <person name="Ottilar R."/>
            <person name="Schmutz J."/>
            <person name="Salamov A."/>
            <person name="Cheng J.F."/>
            <person name="Lucas S."/>
            <person name="Pitluck S."/>
            <person name="Gundlach H."/>
            <person name="Guo Y."/>
            <person name="Haberer G."/>
            <person name="Nasrallah J."/>
            <person name="Mayer K.F.X."/>
            <person name="van de Peer Y."/>
            <person name="Weigel D."/>
            <person name="Grigoriev I.V."/>
        </authorList>
    </citation>
    <scope>NUCLEOTIDE SEQUENCE</scope>
    <source>
        <strain evidence="13">Nigerian</strain>
    </source>
</reference>
<dbReference type="PROSITE" id="PS50188">
    <property type="entry name" value="B302_SPRY"/>
    <property type="match status" value="1"/>
</dbReference>
<dbReference type="Gene3D" id="3.30.160.60">
    <property type="entry name" value="Classic Zinc Finger"/>
    <property type="match status" value="1"/>
</dbReference>
<evidence type="ECO:0000256" key="1">
    <source>
        <dbReference type="ARBA" id="ARBA00022588"/>
    </source>
</evidence>
<dbReference type="PANTHER" id="PTHR25465:SF47">
    <property type="entry name" value="E3 UBIQUITIN_ISG15 LIGASE TRIM25"/>
    <property type="match status" value="1"/>
</dbReference>
<dbReference type="KEGG" id="xtr:100496627"/>
<dbReference type="Pfam" id="PF13765">
    <property type="entry name" value="PRY"/>
    <property type="match status" value="1"/>
</dbReference>
<dbReference type="Gene3D" id="2.60.120.920">
    <property type="match status" value="1"/>
</dbReference>
<dbReference type="GO" id="GO:0008270">
    <property type="term" value="F:zinc ion binding"/>
    <property type="evidence" value="ECO:0007669"/>
    <property type="project" value="UniProtKB-KW"/>
</dbReference>
<dbReference type="Pfam" id="PF00643">
    <property type="entry name" value="zf-B_box"/>
    <property type="match status" value="1"/>
</dbReference>
<proteinExistence type="predicted"/>
<keyword evidence="6 8" id="KW-0175">Coiled coil</keyword>
<evidence type="ECO:0000256" key="8">
    <source>
        <dbReference type="SAM" id="Coils"/>
    </source>
</evidence>
<evidence type="ECO:0000256" key="3">
    <source>
        <dbReference type="ARBA" id="ARBA00022771"/>
    </source>
</evidence>
<dbReference type="AlphaFoldDB" id="A0A1B8Y332"/>
<dbReference type="Pfam" id="PF13445">
    <property type="entry name" value="zf-RING_UBOX"/>
    <property type="match status" value="1"/>
</dbReference>
<reference evidence="13" key="3">
    <citation type="submission" date="2016-05" db="EMBL/GenBank/DDBJ databases">
        <title>WGS assembly of Xenopus tropicalis.</title>
        <authorList>
            <person name="Sessions A."/>
            <person name="Jenkins J."/>
            <person name="Mitros T."/>
            <person name="Lyons J.T."/>
            <person name="Dichmann D.S."/>
            <person name="Robert J."/>
            <person name="Harland R.M."/>
            <person name="Rokhsar D.S."/>
        </authorList>
    </citation>
    <scope>NUCLEOTIDE SEQUENCE</scope>
    <source>
        <strain evidence="13">Nigerian</strain>
    </source>
</reference>
<feature type="coiled-coil region" evidence="8">
    <location>
        <begin position="193"/>
        <end position="278"/>
    </location>
</feature>
<keyword evidence="4" id="KW-0862">Zinc</keyword>
<evidence type="ECO:0000256" key="7">
    <source>
        <dbReference type="PROSITE-ProRule" id="PRU00024"/>
    </source>
</evidence>